<evidence type="ECO:0000256" key="1">
    <source>
        <dbReference type="SAM" id="MobiDB-lite"/>
    </source>
</evidence>
<dbReference type="EMBL" id="BK015681">
    <property type="protein sequence ID" value="DAE19662.1"/>
    <property type="molecule type" value="Genomic_DNA"/>
</dbReference>
<proteinExistence type="predicted"/>
<evidence type="ECO:0000313" key="2">
    <source>
        <dbReference type="EMBL" id="DAE19662.1"/>
    </source>
</evidence>
<accession>A0A8S5QK53</accession>
<protein>
    <submittedName>
        <fullName evidence="2">Uncharacterized protein</fullName>
    </submittedName>
</protein>
<name>A0A8S5QK53_9CAUD</name>
<reference evidence="2" key="1">
    <citation type="journal article" date="2021" name="Proc. Natl. Acad. Sci. U.S.A.">
        <title>A Catalog of Tens of Thousands of Viruses from Human Metagenomes Reveals Hidden Associations with Chronic Diseases.</title>
        <authorList>
            <person name="Tisza M.J."/>
            <person name="Buck C.B."/>
        </authorList>
    </citation>
    <scope>NUCLEOTIDE SEQUENCE</scope>
    <source>
        <strain evidence="2">CtU7I6</strain>
    </source>
</reference>
<feature type="region of interest" description="Disordered" evidence="1">
    <location>
        <begin position="1"/>
        <end position="36"/>
    </location>
</feature>
<sequence length="36" mass="3912">MPWQGRTGQSGPAPPPSIPPGISRNTKRGLRHDHPK</sequence>
<organism evidence="2">
    <name type="scientific">Caudovirales sp. ctU7I6</name>
    <dbReference type="NCBI Taxonomy" id="2826776"/>
    <lineage>
        <taxon>Viruses</taxon>
        <taxon>Duplodnaviria</taxon>
        <taxon>Heunggongvirae</taxon>
        <taxon>Uroviricota</taxon>
        <taxon>Caudoviricetes</taxon>
    </lineage>
</organism>
<feature type="compositionally biased region" description="Basic residues" evidence="1">
    <location>
        <begin position="25"/>
        <end position="36"/>
    </location>
</feature>